<feature type="repeat" description="ANK" evidence="1">
    <location>
        <begin position="217"/>
        <end position="249"/>
    </location>
</feature>
<dbReference type="Pfam" id="PF13857">
    <property type="entry name" value="Ank_5"/>
    <property type="match status" value="1"/>
</dbReference>
<dbReference type="InterPro" id="IPR002110">
    <property type="entry name" value="Ankyrin_rpt"/>
</dbReference>
<reference evidence="3" key="1">
    <citation type="submission" date="2015-02" db="EMBL/GenBank/DDBJ databases">
        <title>Genome sequencing for Strongylocentrotus purpuratus.</title>
        <authorList>
            <person name="Murali S."/>
            <person name="Liu Y."/>
            <person name="Vee V."/>
            <person name="English A."/>
            <person name="Wang M."/>
            <person name="Skinner E."/>
            <person name="Han Y."/>
            <person name="Muzny D.M."/>
            <person name="Worley K.C."/>
            <person name="Gibbs R.A."/>
        </authorList>
    </citation>
    <scope>NUCLEOTIDE SEQUENCE</scope>
</reference>
<accession>A0A7M7PFJ5</accession>
<dbReference type="PROSITE" id="PS50297">
    <property type="entry name" value="ANK_REP_REGION"/>
    <property type="match status" value="4"/>
</dbReference>
<dbReference type="InParanoid" id="A0A7M7PFJ5"/>
<name>A0A7M7PFJ5_STRPU</name>
<dbReference type="PROSITE" id="PS50088">
    <property type="entry name" value="ANK_REPEAT"/>
    <property type="match status" value="4"/>
</dbReference>
<organism evidence="2 3">
    <name type="scientific">Strongylocentrotus purpuratus</name>
    <name type="common">Purple sea urchin</name>
    <dbReference type="NCBI Taxonomy" id="7668"/>
    <lineage>
        <taxon>Eukaryota</taxon>
        <taxon>Metazoa</taxon>
        <taxon>Echinodermata</taxon>
        <taxon>Eleutherozoa</taxon>
        <taxon>Echinozoa</taxon>
        <taxon>Echinoidea</taxon>
        <taxon>Euechinoidea</taxon>
        <taxon>Echinacea</taxon>
        <taxon>Camarodonta</taxon>
        <taxon>Echinidea</taxon>
        <taxon>Strongylocentrotidae</taxon>
        <taxon>Strongylocentrotus</taxon>
    </lineage>
</organism>
<dbReference type="OrthoDB" id="8195621at2759"/>
<sequence length="389" mass="42581">MSPSDATFDIPVTVTMPHCGIFTKPETAKVVTYYRKSASESFTALLSTGGSPQCVVRHRDLDIYMNHFSEIWIVAIIRRTFIGKRVICTPYIPVSTPKNDEHVLFVHVRDENIGKGEVQPGYMAPITGEQFLVRWRSGALKITCPESTMKDKAMTLRGSELRHLTQHKVMFKVDTRTADKNKVILQFILKQSTTKQLLVPMHLEVNAGADMKKEAKNGVASLNRASYSGHVDIVKYLISQGANSNSVDNEGADVNKAAKDSVASLDRASYTGHVDIVKYLISKGANPNSVDNDGITPLHVASQEGHLDVVECLVNEGADVKKVANNGMTVLNVALERGRVDITLKGVTPLMAAARGGHLDCVRLLLENNADIETVDAEGWTSVHYAAAR</sequence>
<dbReference type="SUPFAM" id="SSF48403">
    <property type="entry name" value="Ankyrin repeat"/>
    <property type="match status" value="1"/>
</dbReference>
<feature type="repeat" description="ANK" evidence="1">
    <location>
        <begin position="345"/>
        <end position="377"/>
    </location>
</feature>
<dbReference type="Pfam" id="PF12796">
    <property type="entry name" value="Ank_2"/>
    <property type="match status" value="1"/>
</dbReference>
<dbReference type="InterPro" id="IPR039323">
    <property type="entry name" value="ANKRD_45/46/60"/>
</dbReference>
<dbReference type="SMART" id="SM00248">
    <property type="entry name" value="ANK"/>
    <property type="match status" value="4"/>
</dbReference>
<feature type="repeat" description="ANK" evidence="1">
    <location>
        <begin position="260"/>
        <end position="292"/>
    </location>
</feature>
<keyword evidence="3" id="KW-1185">Reference proteome</keyword>
<dbReference type="PRINTS" id="PR01415">
    <property type="entry name" value="ANKYRIN"/>
</dbReference>
<dbReference type="PANTHER" id="PTHR22677:SF4">
    <property type="entry name" value="USHER SYNDROME TYPE-1G PROTEIN-LIKE PROTEIN"/>
    <property type="match status" value="1"/>
</dbReference>
<dbReference type="GeneID" id="115927619"/>
<evidence type="ECO:0000313" key="2">
    <source>
        <dbReference type="EnsemblMetazoa" id="XP_030849581"/>
    </source>
</evidence>
<dbReference type="AlphaFoldDB" id="A0A7M7PFJ5"/>
<dbReference type="KEGG" id="spu:115927619"/>
<dbReference type="RefSeq" id="XP_030849581.1">
    <property type="nucleotide sequence ID" value="XM_030993721.1"/>
</dbReference>
<reference evidence="2" key="2">
    <citation type="submission" date="2021-01" db="UniProtKB">
        <authorList>
            <consortium name="EnsemblMetazoa"/>
        </authorList>
    </citation>
    <scope>IDENTIFICATION</scope>
</reference>
<proteinExistence type="predicted"/>
<dbReference type="Gene3D" id="1.25.40.20">
    <property type="entry name" value="Ankyrin repeat-containing domain"/>
    <property type="match status" value="3"/>
</dbReference>
<feature type="repeat" description="ANK" evidence="1">
    <location>
        <begin position="293"/>
        <end position="325"/>
    </location>
</feature>
<keyword evidence="1" id="KW-0040">ANK repeat</keyword>
<dbReference type="EnsemblMetazoa" id="XM_030993721">
    <property type="protein sequence ID" value="XP_030849581"/>
    <property type="gene ID" value="LOC115927619"/>
</dbReference>
<dbReference type="InterPro" id="IPR036770">
    <property type="entry name" value="Ankyrin_rpt-contain_sf"/>
</dbReference>
<evidence type="ECO:0000256" key="1">
    <source>
        <dbReference type="PROSITE-ProRule" id="PRU00023"/>
    </source>
</evidence>
<protein>
    <submittedName>
        <fullName evidence="2">Uncharacterized protein</fullName>
    </submittedName>
</protein>
<dbReference type="Gene3D" id="2.60.220.30">
    <property type="match status" value="1"/>
</dbReference>
<dbReference type="PANTHER" id="PTHR22677">
    <property type="entry name" value="ANKYRIN REPEAT DOMAIN-CONTAINING PROTEIN 60"/>
    <property type="match status" value="1"/>
</dbReference>
<evidence type="ECO:0000313" key="3">
    <source>
        <dbReference type="Proteomes" id="UP000007110"/>
    </source>
</evidence>
<dbReference type="Pfam" id="PF00023">
    <property type="entry name" value="Ank"/>
    <property type="match status" value="1"/>
</dbReference>
<dbReference type="Proteomes" id="UP000007110">
    <property type="component" value="Unassembled WGS sequence"/>
</dbReference>